<keyword evidence="8" id="KW-1185">Reference proteome</keyword>
<feature type="transmembrane region" description="Helical" evidence="5">
    <location>
        <begin position="239"/>
        <end position="257"/>
    </location>
</feature>
<dbReference type="InterPro" id="IPR049453">
    <property type="entry name" value="Memb_transporter_dom"/>
</dbReference>
<evidence type="ECO:0000256" key="3">
    <source>
        <dbReference type="ARBA" id="ARBA00022989"/>
    </source>
</evidence>
<proteinExistence type="predicted"/>
<dbReference type="Pfam" id="PF13515">
    <property type="entry name" value="FUSC_2"/>
    <property type="match status" value="1"/>
</dbReference>
<comment type="caution">
    <text evidence="7">The sequence shown here is derived from an EMBL/GenBank/DDBJ whole genome shotgun (WGS) entry which is preliminary data.</text>
</comment>
<dbReference type="AlphaFoldDB" id="A0A6I4P7Q9"/>
<evidence type="ECO:0000313" key="7">
    <source>
        <dbReference type="EMBL" id="MWB99904.1"/>
    </source>
</evidence>
<feature type="transmembrane region" description="Helical" evidence="5">
    <location>
        <begin position="263"/>
        <end position="280"/>
    </location>
</feature>
<evidence type="ECO:0000259" key="6">
    <source>
        <dbReference type="Pfam" id="PF13515"/>
    </source>
</evidence>
<accession>A0A6I4P7Q9</accession>
<gene>
    <name evidence="7" type="ORF">GB864_15260</name>
</gene>
<feature type="transmembrane region" description="Helical" evidence="5">
    <location>
        <begin position="316"/>
        <end position="336"/>
    </location>
</feature>
<feature type="transmembrane region" description="Helical" evidence="5">
    <location>
        <begin position="138"/>
        <end position="159"/>
    </location>
</feature>
<feature type="transmembrane region" description="Helical" evidence="5">
    <location>
        <begin position="36"/>
        <end position="53"/>
    </location>
</feature>
<feature type="transmembrane region" description="Helical" evidence="5">
    <location>
        <begin position="115"/>
        <end position="132"/>
    </location>
</feature>
<evidence type="ECO:0000313" key="8">
    <source>
        <dbReference type="Proteomes" id="UP000438182"/>
    </source>
</evidence>
<sequence length="344" mass="35615">MQRVRALDVEVAFRAALAAVLPLAILVSLGRTDWSAYAAFGAMTAIFGRGEVYRMRARTVGVAGLGLVASVAAGTAIAAFAAPAAAEAIGALGLAVVLVGGTLLVQVFRLGPPTTLFFVFGLMVTAAVPTPADEYGIRVGLAATSAVFAWLLSMSGWVLRRAAAARGIRPFKDLARDLAVRPAALVDGRVWIQIAQLCAASAIVWVVADLLDLGHPYWALVSAVAAIPPPGAAHTISRAWHRVIGTVGGVVITFLLLWPDPPVQVLVLVIGLAQFGAEILVGRHYGAALLVITPLALVVSHLGNPGPVEPLLVDRLVDTVLGAAAGVLLVLAAMGLDRVRARRA</sequence>
<evidence type="ECO:0000256" key="1">
    <source>
        <dbReference type="ARBA" id="ARBA00004141"/>
    </source>
</evidence>
<evidence type="ECO:0000256" key="5">
    <source>
        <dbReference type="SAM" id="Phobius"/>
    </source>
</evidence>
<organism evidence="7 8">
    <name type="scientific">Agromyces seonyuensis</name>
    <dbReference type="NCBI Taxonomy" id="2662446"/>
    <lineage>
        <taxon>Bacteria</taxon>
        <taxon>Bacillati</taxon>
        <taxon>Actinomycetota</taxon>
        <taxon>Actinomycetes</taxon>
        <taxon>Micrococcales</taxon>
        <taxon>Microbacteriaceae</taxon>
        <taxon>Agromyces</taxon>
    </lineage>
</organism>
<feature type="transmembrane region" description="Helical" evidence="5">
    <location>
        <begin position="88"/>
        <end position="108"/>
    </location>
</feature>
<evidence type="ECO:0000256" key="4">
    <source>
        <dbReference type="ARBA" id="ARBA00023136"/>
    </source>
</evidence>
<protein>
    <submittedName>
        <fullName evidence="7">FUSC family protein</fullName>
    </submittedName>
</protein>
<keyword evidence="4 5" id="KW-0472">Membrane</keyword>
<reference evidence="7 8" key="1">
    <citation type="submission" date="2019-12" db="EMBL/GenBank/DDBJ databases">
        <authorList>
            <person name="Kim Y.S."/>
        </authorList>
    </citation>
    <scope>NUCLEOTIDE SEQUENCE [LARGE SCALE GENOMIC DNA]</scope>
    <source>
        <strain evidence="7 8">MMS17-SY077</strain>
    </source>
</reference>
<feature type="transmembrane region" description="Helical" evidence="5">
    <location>
        <begin position="60"/>
        <end position="82"/>
    </location>
</feature>
<feature type="transmembrane region" description="Helical" evidence="5">
    <location>
        <begin position="12"/>
        <end position="30"/>
    </location>
</feature>
<comment type="subcellular location">
    <subcellularLocation>
        <location evidence="1">Membrane</location>
        <topology evidence="1">Multi-pass membrane protein</topology>
    </subcellularLocation>
</comment>
<dbReference type="GO" id="GO:0016020">
    <property type="term" value="C:membrane"/>
    <property type="evidence" value="ECO:0007669"/>
    <property type="project" value="UniProtKB-SubCell"/>
</dbReference>
<feature type="transmembrane region" description="Helical" evidence="5">
    <location>
        <begin position="287"/>
        <end position="304"/>
    </location>
</feature>
<name>A0A6I4P7Q9_9MICO</name>
<dbReference type="Proteomes" id="UP000438182">
    <property type="component" value="Unassembled WGS sequence"/>
</dbReference>
<keyword evidence="2 5" id="KW-0812">Transmembrane</keyword>
<keyword evidence="3 5" id="KW-1133">Transmembrane helix</keyword>
<evidence type="ECO:0000256" key="2">
    <source>
        <dbReference type="ARBA" id="ARBA00022692"/>
    </source>
</evidence>
<dbReference type="EMBL" id="WSTA01000086">
    <property type="protein sequence ID" value="MWB99904.1"/>
    <property type="molecule type" value="Genomic_DNA"/>
</dbReference>
<feature type="domain" description="Integral membrane bound transporter" evidence="6">
    <location>
        <begin position="203"/>
        <end position="328"/>
    </location>
</feature>